<protein>
    <submittedName>
        <fullName evidence="1">Uncharacterized protein</fullName>
    </submittedName>
</protein>
<proteinExistence type="predicted"/>
<gene>
    <name evidence="1" type="ORF">LMG7053_05467</name>
</gene>
<reference evidence="1 2" key="1">
    <citation type="submission" date="2020-04" db="EMBL/GenBank/DDBJ databases">
        <authorList>
            <person name="De Canck E."/>
        </authorList>
    </citation>
    <scope>NUCLEOTIDE SEQUENCE [LARGE SCALE GENOMIC DNA]</scope>
    <source>
        <strain evidence="1 2">LMG 7053</strain>
    </source>
</reference>
<dbReference type="EMBL" id="CADILJ010000091">
    <property type="protein sequence ID" value="CAB3957968.1"/>
    <property type="molecule type" value="Genomic_DNA"/>
</dbReference>
<name>A0ABM8M2T5_9BURK</name>
<keyword evidence="2" id="KW-1185">Reference proteome</keyword>
<evidence type="ECO:0000313" key="2">
    <source>
        <dbReference type="Proteomes" id="UP000494161"/>
    </source>
</evidence>
<accession>A0ABM8M2T5</accession>
<evidence type="ECO:0000313" key="1">
    <source>
        <dbReference type="EMBL" id="CAB3957968.1"/>
    </source>
</evidence>
<sequence>MIAAVRIDPQGKRAVRRGDGVGRQGVGGQDCRRRRQIAGHVGAGLRPRHESIPCLGHVVKAQQRLARLELFERGIARDDPVGRFLDPHAGLRRVHASRVDRFRRVGWGRRAQRDAAGGRAGQVAERMAARRQVQGRIVALQCDGLGEVMGRTLGRAGQRQRRAVRQRDGAVVVPAARGLEMRAAFQRQGTAGEPAVTCQRRLIGKHADGAVAGVDGAGEQFADFQRGTVLQGDLSVVAALVGFRGGDGGAPFRFLRQWAAVVLVDIQRRAAQDDPRAARIDVALQRSVARQAESAVRQRQLAEGEMARFPIRLVERYGLSQDRVIAEIPQHLGDIRRIDGMDDGMPLENHFALARADGVVANGNVAVGDEGRVRLVDDVDVEIVCQASRENELGAGGKILPLARVGQFQREILALSSVFPVVVAGLGVRRRNGREAVLLQDEIVYAAPVQVAAYPGTGARRHDDVVGDRGGADRAQVDRHAGLSRGAVGDRGAMVQGVVGELIERDVVAVDVQHAAARAPLDAVGIDLPGVAQHDFGAAAGNGDAGECLNLVVSAWLLREDDLALTHAQAARVDAGAADGQGAGADLVEVVAGHAIDVPRDRDVLLHVDARAHPGLVRVGGNGVVIVESQCAGALVDRVFQADLAGARAARGAKGEVLSRIQAREVERAVGQRKRRRLLVAVHGVGGAGCLLQGARALRTVEGPGQRPVAGRVDDVRVVVLLENAVDEVVGQVRPIDVAALFGHFQVRRRAGDHPLCLRGVPRKQGGAAIALLHV</sequence>
<organism evidence="1 2">
    <name type="scientific">Achromobacter ruhlandii</name>
    <dbReference type="NCBI Taxonomy" id="72557"/>
    <lineage>
        <taxon>Bacteria</taxon>
        <taxon>Pseudomonadati</taxon>
        <taxon>Pseudomonadota</taxon>
        <taxon>Betaproteobacteria</taxon>
        <taxon>Burkholderiales</taxon>
        <taxon>Alcaligenaceae</taxon>
        <taxon>Achromobacter</taxon>
    </lineage>
</organism>
<comment type="caution">
    <text evidence="1">The sequence shown here is derived from an EMBL/GenBank/DDBJ whole genome shotgun (WGS) entry which is preliminary data.</text>
</comment>
<dbReference type="Proteomes" id="UP000494161">
    <property type="component" value="Unassembled WGS sequence"/>
</dbReference>